<accession>A0A1H4MKF3</accession>
<dbReference type="SUPFAM" id="SSF55729">
    <property type="entry name" value="Acyl-CoA N-acyltransferases (Nat)"/>
    <property type="match status" value="1"/>
</dbReference>
<gene>
    <name evidence="2" type="ORF">SAMN05216178_2439</name>
</gene>
<dbReference type="InterPro" id="IPR000182">
    <property type="entry name" value="GNAT_dom"/>
</dbReference>
<proteinExistence type="predicted"/>
<dbReference type="Proteomes" id="UP000198982">
    <property type="component" value="Unassembled WGS sequence"/>
</dbReference>
<dbReference type="GO" id="GO:0016747">
    <property type="term" value="F:acyltransferase activity, transferring groups other than amino-acyl groups"/>
    <property type="evidence" value="ECO:0007669"/>
    <property type="project" value="InterPro"/>
</dbReference>
<evidence type="ECO:0000259" key="1">
    <source>
        <dbReference type="PROSITE" id="PS51186"/>
    </source>
</evidence>
<evidence type="ECO:0000313" key="2">
    <source>
        <dbReference type="EMBL" id="SEB83506.1"/>
    </source>
</evidence>
<dbReference type="AlphaFoldDB" id="A0A1H4MKF3"/>
<protein>
    <submittedName>
        <fullName evidence="2">Acetyltransferase (GNAT) family protein</fullName>
    </submittedName>
</protein>
<dbReference type="PROSITE" id="PS51186">
    <property type="entry name" value="GNAT"/>
    <property type="match status" value="1"/>
</dbReference>
<dbReference type="Gene3D" id="3.40.630.30">
    <property type="match status" value="1"/>
</dbReference>
<dbReference type="CDD" id="cd04301">
    <property type="entry name" value="NAT_SF"/>
    <property type="match status" value="1"/>
</dbReference>
<dbReference type="RefSeq" id="WP_092313766.1">
    <property type="nucleotide sequence ID" value="NZ_FNTJ01000001.1"/>
</dbReference>
<dbReference type="InterPro" id="IPR054597">
    <property type="entry name" value="FeeM_cat"/>
</dbReference>
<keyword evidence="3" id="KW-1185">Reference proteome</keyword>
<dbReference type="EMBL" id="FNTJ01000001">
    <property type="protein sequence ID" value="SEB83506.1"/>
    <property type="molecule type" value="Genomic_DNA"/>
</dbReference>
<organism evidence="2 3">
    <name type="scientific">Pseudomonas saponiphila</name>
    <dbReference type="NCBI Taxonomy" id="556534"/>
    <lineage>
        <taxon>Bacteria</taxon>
        <taxon>Pseudomonadati</taxon>
        <taxon>Pseudomonadota</taxon>
        <taxon>Gammaproteobacteria</taxon>
        <taxon>Pseudomonadales</taxon>
        <taxon>Pseudomonadaceae</taxon>
        <taxon>Pseudomonas</taxon>
    </lineage>
</organism>
<evidence type="ECO:0000313" key="3">
    <source>
        <dbReference type="Proteomes" id="UP000198982"/>
    </source>
</evidence>
<feature type="domain" description="N-acetyltransferase" evidence="1">
    <location>
        <begin position="58"/>
        <end position="226"/>
    </location>
</feature>
<keyword evidence="2" id="KW-0808">Transferase</keyword>
<name>A0A1H4MKF3_9PSED</name>
<sequence>MLQSQKVMTNFGRKPRLHSSVDTLRHGLASLERYIPPPLYRHLFLTRIARAPLAIEGFEFRPIQSLFELEEALRLVNESYARRGISTICRAGMRFSAFHLLPGTTTFVAIKEQQIIGTVSLIEDSMLGLPMEEVHGNEVLLQRLSGQRLAEVGTLAVSAHYRGKGVPLMLYNAMFRWAMHYRGIERLLIAVHPRASSFYRKVLFFSPIGRVERYTKLNDALSQPLSLGLADAQDTFKSVYQSSSVKFAVAGQNTNFFDFFCQRDFDAIRLPADAGVHRWQEQEVLIHMARCGVHGRHLGKRIKRALALA</sequence>
<dbReference type="Pfam" id="PF21926">
    <property type="entry name" value="FeeM"/>
    <property type="match status" value="1"/>
</dbReference>
<dbReference type="InterPro" id="IPR016181">
    <property type="entry name" value="Acyl_CoA_acyltransferase"/>
</dbReference>
<reference evidence="3" key="1">
    <citation type="submission" date="2016-10" db="EMBL/GenBank/DDBJ databases">
        <authorList>
            <person name="Varghese N."/>
            <person name="Submissions S."/>
        </authorList>
    </citation>
    <scope>NUCLEOTIDE SEQUENCE [LARGE SCALE GENOMIC DNA]</scope>
    <source>
        <strain evidence="3">DSM 9751</strain>
    </source>
</reference>